<evidence type="ECO:0000256" key="1">
    <source>
        <dbReference type="SAM" id="MobiDB-lite"/>
    </source>
</evidence>
<reference evidence="3" key="1">
    <citation type="journal article" date="2013" name="Science">
        <title>Comparative analysis of bat genomes provides insight into the evolution of flight and immunity.</title>
        <authorList>
            <person name="Zhang G."/>
            <person name="Cowled C."/>
            <person name="Shi Z."/>
            <person name="Huang Z."/>
            <person name="Bishop-Lilly K.A."/>
            <person name="Fang X."/>
            <person name="Wynne J.W."/>
            <person name="Xiong Z."/>
            <person name="Baker M.L."/>
            <person name="Zhao W."/>
            <person name="Tachedjian M."/>
            <person name="Zhu Y."/>
            <person name="Zhou P."/>
            <person name="Jiang X."/>
            <person name="Ng J."/>
            <person name="Yang L."/>
            <person name="Wu L."/>
            <person name="Xiao J."/>
            <person name="Feng Y."/>
            <person name="Chen Y."/>
            <person name="Sun X."/>
            <person name="Zhang Y."/>
            <person name="Marsh G.A."/>
            <person name="Crameri G."/>
            <person name="Broder C.C."/>
            <person name="Frey K.G."/>
            <person name="Wang L.F."/>
            <person name="Wang J."/>
        </authorList>
    </citation>
    <scope>NUCLEOTIDE SEQUENCE [LARGE SCALE GENOMIC DNA]</scope>
</reference>
<feature type="region of interest" description="Disordered" evidence="1">
    <location>
        <begin position="1"/>
        <end position="25"/>
    </location>
</feature>
<sequence>MEEEELGLQEFRDSHSAYTSEDPLGPSSVLVDTEMQRIMEQLTSKLLTSKLLTSELTLNKGFRRAVCVLREPARSLWFLLFTIPIGCLRERDCYLASLLARTSSVIGSLEGGGMREVNVKETGLGEGCRPVLPSGCGSTSAGRHRLWNAEEERLEE</sequence>
<protein>
    <submittedName>
        <fullName evidence="2">Uncharacterized protein</fullName>
    </submittedName>
</protein>
<evidence type="ECO:0000313" key="2">
    <source>
        <dbReference type="EMBL" id="ELK06149.1"/>
    </source>
</evidence>
<evidence type="ECO:0000313" key="3">
    <source>
        <dbReference type="Proteomes" id="UP000010552"/>
    </source>
</evidence>
<accession>L5K359</accession>
<organism evidence="2 3">
    <name type="scientific">Pteropus alecto</name>
    <name type="common">Black flying fox</name>
    <dbReference type="NCBI Taxonomy" id="9402"/>
    <lineage>
        <taxon>Eukaryota</taxon>
        <taxon>Metazoa</taxon>
        <taxon>Chordata</taxon>
        <taxon>Craniata</taxon>
        <taxon>Vertebrata</taxon>
        <taxon>Euteleostomi</taxon>
        <taxon>Mammalia</taxon>
        <taxon>Eutheria</taxon>
        <taxon>Laurasiatheria</taxon>
        <taxon>Chiroptera</taxon>
        <taxon>Yinpterochiroptera</taxon>
        <taxon>Pteropodoidea</taxon>
        <taxon>Pteropodidae</taxon>
        <taxon>Pteropodinae</taxon>
        <taxon>Pteropus</taxon>
    </lineage>
</organism>
<gene>
    <name evidence="2" type="ORF">PAL_GLEAN10023744</name>
</gene>
<proteinExistence type="predicted"/>
<name>L5K359_PTEAL</name>
<dbReference type="InParanoid" id="L5K359"/>
<dbReference type="AlphaFoldDB" id="L5K359"/>
<dbReference type="EMBL" id="KB031032">
    <property type="protein sequence ID" value="ELK06149.1"/>
    <property type="molecule type" value="Genomic_DNA"/>
</dbReference>
<keyword evidence="3" id="KW-1185">Reference proteome</keyword>
<dbReference type="Proteomes" id="UP000010552">
    <property type="component" value="Unassembled WGS sequence"/>
</dbReference>